<comment type="subcellular location">
    <subcellularLocation>
        <location evidence="1">Membrane</location>
        <topology evidence="1">Single-pass membrane protein</topology>
    </subcellularLocation>
</comment>
<dbReference type="AlphaFoldDB" id="K0RYF7"/>
<dbReference type="PANTHER" id="PTHR21461">
    <property type="entry name" value="GLYCOSYLTRANSFERASE FAMILY 92 PROTEIN"/>
    <property type="match status" value="1"/>
</dbReference>
<evidence type="ECO:0000256" key="4">
    <source>
        <dbReference type="ARBA" id="ARBA00022679"/>
    </source>
</evidence>
<feature type="compositionally biased region" description="Low complexity" evidence="8">
    <location>
        <begin position="78"/>
        <end position="92"/>
    </location>
</feature>
<feature type="region of interest" description="Disordered" evidence="8">
    <location>
        <begin position="48"/>
        <end position="109"/>
    </location>
</feature>
<keyword evidence="4" id="KW-0808">Transferase</keyword>
<keyword evidence="6 9" id="KW-1133">Transmembrane helix</keyword>
<evidence type="ECO:0000313" key="11">
    <source>
        <dbReference type="Proteomes" id="UP000266841"/>
    </source>
</evidence>
<dbReference type="Proteomes" id="UP000266841">
    <property type="component" value="Unassembled WGS sequence"/>
</dbReference>
<comment type="caution">
    <text evidence="10">The sequence shown here is derived from an EMBL/GenBank/DDBJ whole genome shotgun (WGS) entry which is preliminary data.</text>
</comment>
<feature type="compositionally biased region" description="Basic and acidic residues" evidence="8">
    <location>
        <begin position="94"/>
        <end position="103"/>
    </location>
</feature>
<protein>
    <recommendedName>
        <fullName evidence="12">Glycosyltransferase family 92 protein</fullName>
    </recommendedName>
</protein>
<name>K0RYF7_THAOC</name>
<dbReference type="eggNOG" id="ENOG502SFI9">
    <property type="taxonomic scope" value="Eukaryota"/>
</dbReference>
<keyword evidence="3" id="KW-0328">Glycosyltransferase</keyword>
<evidence type="ECO:0000256" key="8">
    <source>
        <dbReference type="SAM" id="MobiDB-lite"/>
    </source>
</evidence>
<feature type="transmembrane region" description="Helical" evidence="9">
    <location>
        <begin position="14"/>
        <end position="37"/>
    </location>
</feature>
<dbReference type="GO" id="GO:0005737">
    <property type="term" value="C:cytoplasm"/>
    <property type="evidence" value="ECO:0007669"/>
    <property type="project" value="TreeGrafter"/>
</dbReference>
<dbReference type="GO" id="GO:0016757">
    <property type="term" value="F:glycosyltransferase activity"/>
    <property type="evidence" value="ECO:0007669"/>
    <property type="project" value="UniProtKB-KW"/>
</dbReference>
<reference evidence="10 11" key="1">
    <citation type="journal article" date="2012" name="Genome Biol.">
        <title>Genome and low-iron response of an oceanic diatom adapted to chronic iron limitation.</title>
        <authorList>
            <person name="Lommer M."/>
            <person name="Specht M."/>
            <person name="Roy A.S."/>
            <person name="Kraemer L."/>
            <person name="Andreson R."/>
            <person name="Gutowska M.A."/>
            <person name="Wolf J."/>
            <person name="Bergner S.V."/>
            <person name="Schilhabel M.B."/>
            <person name="Klostermeier U.C."/>
            <person name="Beiko R.G."/>
            <person name="Rosenstiel P."/>
            <person name="Hippler M."/>
            <person name="Laroche J."/>
        </authorList>
    </citation>
    <scope>NUCLEOTIDE SEQUENCE [LARGE SCALE GENOMIC DNA]</scope>
    <source>
        <strain evidence="10 11">CCMP1005</strain>
    </source>
</reference>
<accession>K0RYF7</accession>
<dbReference type="OrthoDB" id="2526284at2759"/>
<dbReference type="InterPro" id="IPR008166">
    <property type="entry name" value="Glyco_transf_92"/>
</dbReference>
<evidence type="ECO:0000256" key="2">
    <source>
        <dbReference type="ARBA" id="ARBA00007647"/>
    </source>
</evidence>
<keyword evidence="11" id="KW-1185">Reference proteome</keyword>
<gene>
    <name evidence="10" type="ORF">THAOC_21852</name>
</gene>
<dbReference type="Pfam" id="PF01697">
    <property type="entry name" value="Glyco_transf_92"/>
    <property type="match status" value="1"/>
</dbReference>
<proteinExistence type="inferred from homology"/>
<keyword evidence="7 9" id="KW-0472">Membrane</keyword>
<sequence length="924" mass="104934">MPRGLRRGAKGSPWLYKVTIVVLGTCSVALLSISVIISNAIQSSSVLEGMQVQSLRRPDTGDRSGQMDGMVQNQKHGNNQPDTTDTTKQPTKQGARDVQRAGKEPAPVENSRRMLNSEIYQPDTTTGRRLNNQLFQFVGALQHAKVLKRTLAVPDEKSDFEWTGMFDTYFNIWDLSSLNENYDIDWNSGLDGSLTMQKLKSTGCVLSTPDARALLRKGPSEWIELDKRCPDVLHLNDNMLMCAQHHQYCGDEEAQMEACNIYSHLKLSPSLMQYIPSKRPQFTGLGYDEMAIHSRRAGEGMYKWEICIDGTRKTCLSHMKVGSGNGNKFCDDRTLKGNCAIWADLNYQIKSRRFFKPNLKDYKFVLANDGTHDWDLDFKGQYIAADNSEWLRDLDERFKKEFPSGKYDFDKQPLADAIGVSGYMKKELSKWKQKDLNLIWGTADALSATLLDLFSLVDSKYLLGAYYSTLSLNACYLRGLDRIYDSNMCWMLIHPGHPEPVIPSADDSVNIYDNKEEKKEIPPALVNDVEHAFVRSSDGDFIAIDRYLIHGDTKSTVAVLGDGLVPLSFVKGVNGKESVYTNVTCSGGKQRDTPATIVLMREVSVHLNEIDLTRLKLVHCLGPISGLQNARWLIEYLEYYKSAGTEHVHVYNLGGHSEEVDEVLKLYRSKDFITRHDWSGKASNGYTTTTHLAWASQTDCTLRVRGLYDYALFADIDEIVAVPGPSGNLIDAVKRCHTAHTTQGKAGCSFNSQVVSSVYTKLHADEERKMTDKLLLERYNGVEASPLCPYNCKCAEDVCSDRRFHYGRQKYMVNVRNRTLPVRPLWTHAISRDYSEMEQIMEVLPDDVIRVRKYQGEWYKSGNLLNSMEEKASPLPEEVLKKVRQMQWLPDAKTLYNRLKTDRNTVGVDWIVPVERDEKYHREF</sequence>
<dbReference type="PANTHER" id="PTHR21461:SF69">
    <property type="entry name" value="GLYCOSYLTRANSFERASE FAMILY 92 PROTEIN"/>
    <property type="match status" value="1"/>
</dbReference>
<comment type="similarity">
    <text evidence="2">Belongs to the glycosyltransferase 92 family.</text>
</comment>
<dbReference type="GO" id="GO:0016020">
    <property type="term" value="C:membrane"/>
    <property type="evidence" value="ECO:0007669"/>
    <property type="project" value="UniProtKB-SubCell"/>
</dbReference>
<evidence type="ECO:0000256" key="6">
    <source>
        <dbReference type="ARBA" id="ARBA00022989"/>
    </source>
</evidence>
<organism evidence="10 11">
    <name type="scientific">Thalassiosira oceanica</name>
    <name type="common">Marine diatom</name>
    <dbReference type="NCBI Taxonomy" id="159749"/>
    <lineage>
        <taxon>Eukaryota</taxon>
        <taxon>Sar</taxon>
        <taxon>Stramenopiles</taxon>
        <taxon>Ochrophyta</taxon>
        <taxon>Bacillariophyta</taxon>
        <taxon>Coscinodiscophyceae</taxon>
        <taxon>Thalassiosirophycidae</taxon>
        <taxon>Thalassiosirales</taxon>
        <taxon>Thalassiosiraceae</taxon>
        <taxon>Thalassiosira</taxon>
    </lineage>
</organism>
<evidence type="ECO:0000313" key="10">
    <source>
        <dbReference type="EMBL" id="EJK58050.1"/>
    </source>
</evidence>
<dbReference type="EMBL" id="AGNL01026288">
    <property type="protein sequence ID" value="EJK58050.1"/>
    <property type="molecule type" value="Genomic_DNA"/>
</dbReference>
<keyword evidence="5 9" id="KW-0812">Transmembrane</keyword>
<evidence type="ECO:0000256" key="3">
    <source>
        <dbReference type="ARBA" id="ARBA00022676"/>
    </source>
</evidence>
<evidence type="ECO:0008006" key="12">
    <source>
        <dbReference type="Google" id="ProtNLM"/>
    </source>
</evidence>
<evidence type="ECO:0000256" key="5">
    <source>
        <dbReference type="ARBA" id="ARBA00022692"/>
    </source>
</evidence>
<evidence type="ECO:0000256" key="9">
    <source>
        <dbReference type="SAM" id="Phobius"/>
    </source>
</evidence>
<evidence type="ECO:0000256" key="1">
    <source>
        <dbReference type="ARBA" id="ARBA00004167"/>
    </source>
</evidence>
<evidence type="ECO:0000256" key="7">
    <source>
        <dbReference type="ARBA" id="ARBA00023136"/>
    </source>
</evidence>